<evidence type="ECO:0000313" key="3">
    <source>
        <dbReference type="Proteomes" id="UP000263993"/>
    </source>
</evidence>
<dbReference type="Proteomes" id="UP000263993">
    <property type="component" value="Unassembled WGS sequence"/>
</dbReference>
<gene>
    <name evidence="2" type="ORF">DXH78_12830</name>
</gene>
<evidence type="ECO:0000256" key="1">
    <source>
        <dbReference type="SAM" id="SignalP"/>
    </source>
</evidence>
<keyword evidence="1" id="KW-0732">Signal</keyword>
<proteinExistence type="predicted"/>
<organism evidence="2 3">
    <name type="scientific">Undibacter mobilis</name>
    <dbReference type="NCBI Taxonomy" id="2292256"/>
    <lineage>
        <taxon>Bacteria</taxon>
        <taxon>Pseudomonadati</taxon>
        <taxon>Pseudomonadota</taxon>
        <taxon>Alphaproteobacteria</taxon>
        <taxon>Hyphomicrobiales</taxon>
        <taxon>Nitrobacteraceae</taxon>
        <taxon>Undibacter</taxon>
    </lineage>
</organism>
<dbReference type="RefSeq" id="WP_115517405.1">
    <property type="nucleotide sequence ID" value="NZ_QRGO01000001.1"/>
</dbReference>
<reference evidence="3" key="1">
    <citation type="submission" date="2018-08" db="EMBL/GenBank/DDBJ databases">
        <authorList>
            <person name="Kim S.-J."/>
            <person name="Jung G.-Y."/>
        </authorList>
    </citation>
    <scope>NUCLEOTIDE SEQUENCE [LARGE SCALE GENOMIC DNA]</scope>
    <source>
        <strain evidence="3">GY_H</strain>
    </source>
</reference>
<dbReference type="AlphaFoldDB" id="A0A371BCP7"/>
<keyword evidence="3" id="KW-1185">Reference proteome</keyword>
<dbReference type="EMBL" id="QRGO01000001">
    <property type="protein sequence ID" value="RDV05379.1"/>
    <property type="molecule type" value="Genomic_DNA"/>
</dbReference>
<comment type="caution">
    <text evidence="2">The sequence shown here is derived from an EMBL/GenBank/DDBJ whole genome shotgun (WGS) entry which is preliminary data.</text>
</comment>
<sequence length="125" mass="13885">MRVSIAIAALLGTFGLTAVEAADLSGRAGYYESYPSRAPQVVVYDVEPGTEIRAYWARPWQNRRYFPFTGKKPKVGRHEDLNAPRRIAAPAPTYYQEWSTLSLYPPHAIMPPADVAPSAPILPLK</sequence>
<protein>
    <submittedName>
        <fullName evidence="2">Uncharacterized protein</fullName>
    </submittedName>
</protein>
<accession>A0A371BCP7</accession>
<name>A0A371BCP7_9BRAD</name>
<dbReference type="OrthoDB" id="7960044at2"/>
<feature type="chain" id="PRO_5016579891" evidence="1">
    <location>
        <begin position="22"/>
        <end position="125"/>
    </location>
</feature>
<feature type="signal peptide" evidence="1">
    <location>
        <begin position="1"/>
        <end position="21"/>
    </location>
</feature>
<evidence type="ECO:0000313" key="2">
    <source>
        <dbReference type="EMBL" id="RDV05379.1"/>
    </source>
</evidence>